<reference evidence="11" key="1">
    <citation type="journal article" date="2019" name="Int. J. Syst. Evol. Microbiol.">
        <title>The Global Catalogue of Microorganisms (GCM) 10K type strain sequencing project: providing services to taxonomists for standard genome sequencing and annotation.</title>
        <authorList>
            <consortium name="The Broad Institute Genomics Platform"/>
            <consortium name="The Broad Institute Genome Sequencing Center for Infectious Disease"/>
            <person name="Wu L."/>
            <person name="Ma J."/>
        </authorList>
    </citation>
    <scope>NUCLEOTIDE SEQUENCE [LARGE SCALE GENOMIC DNA]</scope>
    <source>
        <strain evidence="11">CGMCC 4.6946</strain>
    </source>
</reference>
<keyword evidence="11" id="KW-1185">Reference proteome</keyword>
<feature type="region of interest" description="Disordered" evidence="8">
    <location>
        <begin position="100"/>
        <end position="131"/>
    </location>
</feature>
<dbReference type="PIRSF" id="PIRSF001480">
    <property type="entry name" value="Mannose-6-phosphate_isomerase"/>
    <property type="match status" value="1"/>
</dbReference>
<keyword evidence="5" id="KW-0479">Metal-binding</keyword>
<evidence type="ECO:0000313" key="10">
    <source>
        <dbReference type="EMBL" id="MFC4903176.1"/>
    </source>
</evidence>
<evidence type="ECO:0000313" key="11">
    <source>
        <dbReference type="Proteomes" id="UP001595797"/>
    </source>
</evidence>
<dbReference type="EC" id="5.3.1.8" evidence="4"/>
<comment type="similarity">
    <text evidence="3">Belongs to the mannose-6-phosphate isomerase type 1 family.</text>
</comment>
<feature type="compositionally biased region" description="Basic and acidic residues" evidence="8">
    <location>
        <begin position="108"/>
        <end position="131"/>
    </location>
</feature>
<comment type="catalytic activity">
    <reaction evidence="1">
        <text>D-mannose 6-phosphate = D-fructose 6-phosphate</text>
        <dbReference type="Rhea" id="RHEA:12356"/>
        <dbReference type="ChEBI" id="CHEBI:58735"/>
        <dbReference type="ChEBI" id="CHEBI:61527"/>
        <dbReference type="EC" id="5.3.1.8"/>
    </reaction>
</comment>
<evidence type="ECO:0000256" key="8">
    <source>
        <dbReference type="SAM" id="MobiDB-lite"/>
    </source>
</evidence>
<evidence type="ECO:0000256" key="5">
    <source>
        <dbReference type="ARBA" id="ARBA00022723"/>
    </source>
</evidence>
<dbReference type="NCBIfam" id="TIGR00218">
    <property type="entry name" value="manA"/>
    <property type="match status" value="1"/>
</dbReference>
<evidence type="ECO:0000256" key="3">
    <source>
        <dbReference type="ARBA" id="ARBA00010772"/>
    </source>
</evidence>
<dbReference type="PANTHER" id="PTHR10309">
    <property type="entry name" value="MANNOSE-6-PHOSPHATE ISOMERASE"/>
    <property type="match status" value="1"/>
</dbReference>
<comment type="cofactor">
    <cofactor evidence="2">
        <name>Zn(2+)</name>
        <dbReference type="ChEBI" id="CHEBI:29105"/>
    </cofactor>
</comment>
<protein>
    <recommendedName>
        <fullName evidence="4">mannose-6-phosphate isomerase</fullName>
        <ecNumber evidence="4">5.3.1.8</ecNumber>
    </recommendedName>
</protein>
<evidence type="ECO:0000256" key="7">
    <source>
        <dbReference type="ARBA" id="ARBA00023235"/>
    </source>
</evidence>
<evidence type="ECO:0000256" key="6">
    <source>
        <dbReference type="ARBA" id="ARBA00022833"/>
    </source>
</evidence>
<dbReference type="Pfam" id="PF20511">
    <property type="entry name" value="PMI_typeI_cat"/>
    <property type="match status" value="1"/>
</dbReference>
<proteinExistence type="inferred from homology"/>
<dbReference type="CDD" id="cd07011">
    <property type="entry name" value="cupin_PMI_type_I_N"/>
    <property type="match status" value="1"/>
</dbReference>
<feature type="domain" description="Phosphomannose isomerase type I catalytic" evidence="9">
    <location>
        <begin position="4"/>
        <end position="149"/>
    </location>
</feature>
<name>A0ABV9TI29_9MICC</name>
<dbReference type="Gene3D" id="1.10.441.10">
    <property type="entry name" value="Phosphomannose Isomerase, domain 2"/>
    <property type="match status" value="1"/>
</dbReference>
<dbReference type="RefSeq" id="WP_277550531.1">
    <property type="nucleotide sequence ID" value="NZ_JARAMH010000004.1"/>
</dbReference>
<dbReference type="GO" id="GO:0004476">
    <property type="term" value="F:mannose-6-phosphate isomerase activity"/>
    <property type="evidence" value="ECO:0007669"/>
    <property type="project" value="UniProtKB-EC"/>
</dbReference>
<dbReference type="InterPro" id="IPR014710">
    <property type="entry name" value="RmlC-like_jellyroll"/>
</dbReference>
<evidence type="ECO:0000256" key="2">
    <source>
        <dbReference type="ARBA" id="ARBA00001947"/>
    </source>
</evidence>
<keyword evidence="6" id="KW-0862">Zinc</keyword>
<dbReference type="PRINTS" id="PR00714">
    <property type="entry name" value="MAN6PISMRASE"/>
</dbReference>
<accession>A0ABV9TI29</accession>
<dbReference type="SUPFAM" id="SSF51182">
    <property type="entry name" value="RmlC-like cupins"/>
    <property type="match status" value="1"/>
</dbReference>
<dbReference type="InterPro" id="IPR046457">
    <property type="entry name" value="PMI_typeI_cat"/>
</dbReference>
<sequence length="385" mass="41374">MGEILRMRNPVQHYAWGSREVLARLRGEPVPSPEPEAELWVGAHPSAPSVVLLDGRERPLDQLVQEDPEGFLPAAARGGELPYLLKILAIDAPLSIQVHPSPEQAEEGYEREQRAGIPRDDPRRNYKDRSAKPETVVALTEVELLTGVQPAERLRATADRLGLAWLRAAADGERPVLPRVLALDDDAAADAVAETVAAARAAGPQDPAAALVRYVHDRHPDDRGLLVAVCMRHVRLAPGQALHTPAGQVHAYLCGTAVEVMSSSDNVLRAGLTGKHVDVPELLAVLAEVQSDPEVVEPPADEHGARVYPLWDERLSLVAHELVPGRAVPFELRGTAVLLAVGDRAVVRTPEAEWTLGGGESLLHRGAPTAVELSGDARVFTVSCG</sequence>
<dbReference type="InterPro" id="IPR016305">
    <property type="entry name" value="Mannose-6-P_Isomerase"/>
</dbReference>
<gene>
    <name evidence="10" type="primary">manA</name>
    <name evidence="10" type="ORF">ACFPCS_06315</name>
</gene>
<dbReference type="EMBL" id="JBHSIW010000007">
    <property type="protein sequence ID" value="MFC4903176.1"/>
    <property type="molecule type" value="Genomic_DNA"/>
</dbReference>
<evidence type="ECO:0000256" key="4">
    <source>
        <dbReference type="ARBA" id="ARBA00011956"/>
    </source>
</evidence>
<comment type="caution">
    <text evidence="10">The sequence shown here is derived from an EMBL/GenBank/DDBJ whole genome shotgun (WGS) entry which is preliminary data.</text>
</comment>
<dbReference type="PANTHER" id="PTHR10309:SF0">
    <property type="entry name" value="MANNOSE-6-PHOSPHATE ISOMERASE"/>
    <property type="match status" value="1"/>
</dbReference>
<dbReference type="InterPro" id="IPR001250">
    <property type="entry name" value="Man6P_Isoase-1"/>
</dbReference>
<dbReference type="Proteomes" id="UP001595797">
    <property type="component" value="Unassembled WGS sequence"/>
</dbReference>
<organism evidence="10 11">
    <name type="scientific">Kocuria oceani</name>
    <dbReference type="NCBI Taxonomy" id="988827"/>
    <lineage>
        <taxon>Bacteria</taxon>
        <taxon>Bacillati</taxon>
        <taxon>Actinomycetota</taxon>
        <taxon>Actinomycetes</taxon>
        <taxon>Micrococcales</taxon>
        <taxon>Micrococcaceae</taxon>
        <taxon>Kocuria</taxon>
    </lineage>
</organism>
<dbReference type="Gene3D" id="2.60.120.10">
    <property type="entry name" value="Jelly Rolls"/>
    <property type="match status" value="2"/>
</dbReference>
<evidence type="ECO:0000256" key="1">
    <source>
        <dbReference type="ARBA" id="ARBA00000757"/>
    </source>
</evidence>
<evidence type="ECO:0000259" key="9">
    <source>
        <dbReference type="Pfam" id="PF20511"/>
    </source>
</evidence>
<keyword evidence="7 10" id="KW-0413">Isomerase</keyword>
<dbReference type="InterPro" id="IPR011051">
    <property type="entry name" value="RmlC_Cupin_sf"/>
</dbReference>